<dbReference type="SUPFAM" id="SSF55961">
    <property type="entry name" value="Bet v1-like"/>
    <property type="match status" value="1"/>
</dbReference>
<evidence type="ECO:0000313" key="2">
    <source>
        <dbReference type="Proteomes" id="UP000818266"/>
    </source>
</evidence>
<reference evidence="1 2" key="2">
    <citation type="submission" date="2020-03" db="EMBL/GenBank/DDBJ databases">
        <title>Chryseoglobus sp. isolated from a deep-sea seamount.</title>
        <authorList>
            <person name="Zhang D.-C."/>
        </authorList>
    </citation>
    <scope>NUCLEOTIDE SEQUENCE [LARGE SCALE GENOMIC DNA]</scope>
    <source>
        <strain evidence="1 2">KN1116</strain>
    </source>
</reference>
<dbReference type="Proteomes" id="UP000818266">
    <property type="component" value="Unassembled WGS sequence"/>
</dbReference>
<comment type="caution">
    <text evidence="1">The sequence shown here is derived from an EMBL/GenBank/DDBJ whole genome shotgun (WGS) entry which is preliminary data.</text>
</comment>
<dbReference type="Gene3D" id="3.30.530.20">
    <property type="match status" value="1"/>
</dbReference>
<dbReference type="RefSeq" id="WP_152582131.1">
    <property type="nucleotide sequence ID" value="NZ_VIKT02000003.1"/>
</dbReference>
<organism evidence="1 2">
    <name type="scientific">Microcella pacifica</name>
    <dbReference type="NCBI Taxonomy" id="2591847"/>
    <lineage>
        <taxon>Bacteria</taxon>
        <taxon>Bacillati</taxon>
        <taxon>Actinomycetota</taxon>
        <taxon>Actinomycetes</taxon>
        <taxon>Micrococcales</taxon>
        <taxon>Microbacteriaceae</taxon>
        <taxon>Microcella</taxon>
    </lineage>
</organism>
<name>A0A9E5JNT3_9MICO</name>
<dbReference type="AlphaFoldDB" id="A0A9E5JNT3"/>
<reference evidence="1 2" key="1">
    <citation type="submission" date="2019-06" db="EMBL/GenBank/DDBJ databases">
        <authorList>
            <person name="De-Chao Zhang Q."/>
        </authorList>
    </citation>
    <scope>NUCLEOTIDE SEQUENCE [LARGE SCALE GENOMIC DNA]</scope>
    <source>
        <strain evidence="1 2">KN1116</strain>
    </source>
</reference>
<proteinExistence type="predicted"/>
<dbReference type="OrthoDB" id="880456at2"/>
<sequence length="116" mass="13049">MFSRDIRQRVDRTVAQVMTVAADLDRMPEWASGLSSDAQIEFSIDVERGILDHEVTLHDGTVVPVRLRVEPRGAGSEIVFTLERLPGMTDEQWRDDAEAVAADLRRLAALCEKIEE</sequence>
<gene>
    <name evidence="1" type="ORF">FK219_002520</name>
</gene>
<dbReference type="EMBL" id="VIKT02000003">
    <property type="protein sequence ID" value="NHF62122.1"/>
    <property type="molecule type" value="Genomic_DNA"/>
</dbReference>
<keyword evidence="2" id="KW-1185">Reference proteome</keyword>
<evidence type="ECO:0000313" key="1">
    <source>
        <dbReference type="EMBL" id="NHF62122.1"/>
    </source>
</evidence>
<dbReference type="InterPro" id="IPR023393">
    <property type="entry name" value="START-like_dom_sf"/>
</dbReference>
<accession>A0A9E5JNT3</accession>
<protein>
    <submittedName>
        <fullName evidence="1">SRPBCC family protein</fullName>
    </submittedName>
</protein>